<accession>A0A2M9EZX3</accession>
<dbReference type="Proteomes" id="UP000228680">
    <property type="component" value="Unassembled WGS sequence"/>
</dbReference>
<comment type="caution">
    <text evidence="2">The sequence shown here is derived from an EMBL/GenBank/DDBJ whole genome shotgun (WGS) entry which is preliminary data.</text>
</comment>
<evidence type="ECO:0000313" key="3">
    <source>
        <dbReference type="Proteomes" id="UP000228680"/>
    </source>
</evidence>
<dbReference type="GO" id="GO:0006799">
    <property type="term" value="P:polyphosphate biosynthetic process"/>
    <property type="evidence" value="ECO:0007669"/>
    <property type="project" value="UniProtKB-ARBA"/>
</dbReference>
<dbReference type="CDD" id="cd07750">
    <property type="entry name" value="PolyPPase_VTC_like"/>
    <property type="match status" value="1"/>
</dbReference>
<dbReference type="Gene3D" id="3.20.100.30">
    <property type="entry name" value="VTC, catalytic tunnel domain"/>
    <property type="match status" value="1"/>
</dbReference>
<dbReference type="OrthoDB" id="9784042at2"/>
<name>A0A2M9EZX3_9BACL</name>
<dbReference type="EMBL" id="PCGR01000002">
    <property type="protein sequence ID" value="PJK16759.1"/>
    <property type="molecule type" value="Genomic_DNA"/>
</dbReference>
<dbReference type="InterPro" id="IPR042267">
    <property type="entry name" value="VTC_sf"/>
</dbReference>
<evidence type="ECO:0000259" key="1">
    <source>
        <dbReference type="Pfam" id="PF09359"/>
    </source>
</evidence>
<organism evidence="2 3">
    <name type="scientific">Chryseomicrobium excrementi</name>
    <dbReference type="NCBI Taxonomy" id="2041346"/>
    <lineage>
        <taxon>Bacteria</taxon>
        <taxon>Bacillati</taxon>
        <taxon>Bacillota</taxon>
        <taxon>Bacilli</taxon>
        <taxon>Bacillales</taxon>
        <taxon>Caryophanaceae</taxon>
        <taxon>Chryseomicrobium</taxon>
    </lineage>
</organism>
<feature type="domain" description="VTC" evidence="1">
    <location>
        <begin position="6"/>
        <end position="224"/>
    </location>
</feature>
<protein>
    <submittedName>
        <fullName evidence="2">Vacuolar transporter</fullName>
    </submittedName>
</protein>
<keyword evidence="3" id="KW-1185">Reference proteome</keyword>
<reference evidence="2 3" key="1">
    <citation type="submission" date="2017-10" db="EMBL/GenBank/DDBJ databases">
        <title>Draft genome of Chryseomicrobium casticus sp. nov.</title>
        <authorList>
            <person name="Chakraborty R."/>
            <person name="Saha T."/>
        </authorList>
    </citation>
    <scope>NUCLEOTIDE SEQUENCE [LARGE SCALE GENOMIC DNA]</scope>
    <source>
        <strain evidence="2 3">ET03</strain>
    </source>
</reference>
<dbReference type="AlphaFoldDB" id="A0A2M9EZX3"/>
<sequence>MSLKTFRHENKYYIHSRDYHVLRQKLKQVLPNDENSINEEGYLIRSLYFDNLFDADLFQKHYGIFRRKKFRIRIYNHSDAVIKLERKSRQGEYILKTSIPITRNEYERIMQQDYDFLKEREDELAQEFYVFLQGEFMRPRVIVDYVREAYKSDISNVRITFDKELSFVTNTMDIFDASAITEEVISYPKMILEVKYDHFLPDHIRQMIQLDAHQRSAISKYVLCRMASIQYHGF</sequence>
<dbReference type="Pfam" id="PF09359">
    <property type="entry name" value="VTC"/>
    <property type="match status" value="1"/>
</dbReference>
<dbReference type="InterPro" id="IPR018966">
    <property type="entry name" value="VTC_domain"/>
</dbReference>
<gene>
    <name evidence="2" type="ORF">CQS04_06290</name>
</gene>
<proteinExistence type="predicted"/>
<evidence type="ECO:0000313" key="2">
    <source>
        <dbReference type="EMBL" id="PJK16759.1"/>
    </source>
</evidence>